<dbReference type="InterPro" id="IPR027385">
    <property type="entry name" value="Beta-barrel_OMP"/>
</dbReference>
<keyword evidence="1 2" id="KW-0732">Signal</keyword>
<sequence length="250" mass="27634">MKKTFLVSVSAFLMAVSAFAYSKKAEGEANLGRMYVEFGGGASFTDLEEGVNDSNQVGAVANVEFNVPVFKPGVNTMQDINWFGMDLFVNLGYGYTDLDGFYDETNYIEDGNLSGNSFNVAVGLKPYLSVKTGWAFIQAIKPFAYGSVGYGWNSFDITVDDEKTSLSENNFIYNYGGGVELVLTKSFSLSGKFLWHSGDDQDTFRTIDAELTYWANSIVAFSVFGEWNFGNDVIKHSKTFGLKVRFGFGR</sequence>
<gene>
    <name evidence="4" type="ORF">MOX91_01005</name>
</gene>
<dbReference type="Pfam" id="PF13505">
    <property type="entry name" value="OMP_b-brl"/>
    <property type="match status" value="1"/>
</dbReference>
<dbReference type="Proteomes" id="UP001275932">
    <property type="component" value="Unassembled WGS sequence"/>
</dbReference>
<feature type="chain" id="PRO_5045921609" evidence="2">
    <location>
        <begin position="21"/>
        <end position="250"/>
    </location>
</feature>
<evidence type="ECO:0000256" key="2">
    <source>
        <dbReference type="SAM" id="SignalP"/>
    </source>
</evidence>
<dbReference type="EMBL" id="JALBUT010000001">
    <property type="protein sequence ID" value="MDX8414765.1"/>
    <property type="molecule type" value="Genomic_DNA"/>
</dbReference>
<dbReference type="Gene3D" id="2.40.128.130">
    <property type="entry name" value="Autotransporter beta-domain"/>
    <property type="match status" value="1"/>
</dbReference>
<dbReference type="SUPFAM" id="SSF56925">
    <property type="entry name" value="OMPA-like"/>
    <property type="match status" value="1"/>
</dbReference>
<organism evidence="4 5">
    <name type="scientific">Intestinicryptomonas porci</name>
    <dbReference type="NCBI Taxonomy" id="2926320"/>
    <lineage>
        <taxon>Bacteria</taxon>
        <taxon>Pseudomonadati</taxon>
        <taxon>Verrucomicrobiota</taxon>
        <taxon>Opitutia</taxon>
        <taxon>Opitutales</taxon>
        <taxon>Intestinicryptomonaceae</taxon>
        <taxon>Intestinicryptomonas</taxon>
    </lineage>
</organism>
<reference evidence="4 5" key="1">
    <citation type="submission" date="2022-03" db="EMBL/GenBank/DDBJ databases">
        <title>Novel taxa within the pig intestine.</title>
        <authorList>
            <person name="Wylensek D."/>
            <person name="Bishof K."/>
            <person name="Afrizal A."/>
            <person name="Clavel T."/>
        </authorList>
    </citation>
    <scope>NUCLEOTIDE SEQUENCE [LARGE SCALE GENOMIC DNA]</scope>
    <source>
        <strain evidence="4 5">CLA-KB-P66</strain>
    </source>
</reference>
<evidence type="ECO:0000259" key="3">
    <source>
        <dbReference type="Pfam" id="PF13505"/>
    </source>
</evidence>
<evidence type="ECO:0000256" key="1">
    <source>
        <dbReference type="ARBA" id="ARBA00022729"/>
    </source>
</evidence>
<dbReference type="InterPro" id="IPR011250">
    <property type="entry name" value="OMP/PagP_B-barrel"/>
</dbReference>
<keyword evidence="5" id="KW-1185">Reference proteome</keyword>
<proteinExistence type="predicted"/>
<evidence type="ECO:0000313" key="4">
    <source>
        <dbReference type="EMBL" id="MDX8414765.1"/>
    </source>
</evidence>
<accession>A0ABU4WDX7</accession>
<dbReference type="InterPro" id="IPR036709">
    <property type="entry name" value="Autotransporte_beta_dom_sf"/>
</dbReference>
<dbReference type="RefSeq" id="WP_370396214.1">
    <property type="nucleotide sequence ID" value="NZ_JALBUT010000001.1"/>
</dbReference>
<evidence type="ECO:0000313" key="5">
    <source>
        <dbReference type="Proteomes" id="UP001275932"/>
    </source>
</evidence>
<protein>
    <submittedName>
        <fullName evidence="4">Porin family protein</fullName>
    </submittedName>
</protein>
<feature type="domain" description="Outer membrane protein beta-barrel" evidence="3">
    <location>
        <begin position="12"/>
        <end position="213"/>
    </location>
</feature>
<comment type="caution">
    <text evidence="4">The sequence shown here is derived from an EMBL/GenBank/DDBJ whole genome shotgun (WGS) entry which is preliminary data.</text>
</comment>
<name>A0ABU4WDX7_9BACT</name>
<feature type="signal peptide" evidence="2">
    <location>
        <begin position="1"/>
        <end position="20"/>
    </location>
</feature>